<evidence type="ECO:0000313" key="2">
    <source>
        <dbReference type="Proteomes" id="UP000184112"/>
    </source>
</evidence>
<organism evidence="1 2">
    <name type="scientific">Flavobacterium johnsoniae</name>
    <name type="common">Cytophaga johnsonae</name>
    <dbReference type="NCBI Taxonomy" id="986"/>
    <lineage>
        <taxon>Bacteria</taxon>
        <taxon>Pseudomonadati</taxon>
        <taxon>Bacteroidota</taxon>
        <taxon>Flavobacteriia</taxon>
        <taxon>Flavobacteriales</taxon>
        <taxon>Flavobacteriaceae</taxon>
        <taxon>Flavobacterium</taxon>
    </lineage>
</organism>
<protein>
    <submittedName>
        <fullName evidence="1">Uncharacterized protein</fullName>
    </submittedName>
</protein>
<dbReference type="EMBL" id="FQWH01000001">
    <property type="protein sequence ID" value="SHF99749.1"/>
    <property type="molecule type" value="Genomic_DNA"/>
</dbReference>
<name>A0A1M5G7P0_FLAJO</name>
<evidence type="ECO:0000313" key="1">
    <source>
        <dbReference type="EMBL" id="SHF99749.1"/>
    </source>
</evidence>
<reference evidence="1 2" key="1">
    <citation type="submission" date="2016-11" db="EMBL/GenBank/DDBJ databases">
        <authorList>
            <person name="Jaros S."/>
            <person name="Januszkiewicz K."/>
            <person name="Wedrychowicz H."/>
        </authorList>
    </citation>
    <scope>NUCLEOTIDE SEQUENCE [LARGE SCALE GENOMIC DNA]</scope>
    <source>
        <strain evidence="1 2">DSM 6792</strain>
    </source>
</reference>
<sequence>MDNLKNLNFTELDPSEMKQVRGGGLIDDILSILDIEALAKSLDITIEELRKRLGL</sequence>
<dbReference type="Proteomes" id="UP000184112">
    <property type="component" value="Unassembled WGS sequence"/>
</dbReference>
<dbReference type="AlphaFoldDB" id="A0A1M5G7P0"/>
<gene>
    <name evidence="1" type="ORF">SAMN05444388_101289</name>
</gene>
<accession>A0A1M5G7P0</accession>
<dbReference type="RefSeq" id="WP_175556789.1">
    <property type="nucleotide sequence ID" value="NZ_CP158862.1"/>
</dbReference>
<proteinExistence type="predicted"/>